<dbReference type="Proteomes" id="UP000320475">
    <property type="component" value="Unassembled WGS sequence"/>
</dbReference>
<evidence type="ECO:0000313" key="11">
    <source>
        <dbReference type="Proteomes" id="UP000320475"/>
    </source>
</evidence>
<evidence type="ECO:0000256" key="6">
    <source>
        <dbReference type="SAM" id="Phobius"/>
    </source>
</evidence>
<evidence type="ECO:0000313" key="10">
    <source>
        <dbReference type="Proteomes" id="UP000317494"/>
    </source>
</evidence>
<dbReference type="STRING" id="286115.A0A507D3D2"/>
<comment type="caution">
    <text evidence="9">The sequence shown here is derived from an EMBL/GenBank/DDBJ whole genome shotgun (WGS) entry which is preliminary data.</text>
</comment>
<dbReference type="OrthoDB" id="68611at2759"/>
<dbReference type="VEuPathDB" id="FungiDB:SeMB42_g03893"/>
<feature type="transmembrane region" description="Helical" evidence="6">
    <location>
        <begin position="523"/>
        <end position="543"/>
    </location>
</feature>
<feature type="compositionally biased region" description="Polar residues" evidence="5">
    <location>
        <begin position="910"/>
        <end position="924"/>
    </location>
</feature>
<comment type="subcellular location">
    <subcellularLocation>
        <location evidence="1">Membrane</location>
        <topology evidence="1">Multi-pass membrane protein</topology>
    </subcellularLocation>
</comment>
<accession>A0A507D3D2</accession>
<dbReference type="InterPro" id="IPR052430">
    <property type="entry name" value="IVT-Associated"/>
</dbReference>
<feature type="transmembrane region" description="Helical" evidence="6">
    <location>
        <begin position="647"/>
        <end position="668"/>
    </location>
</feature>
<feature type="transmembrane region" description="Helical" evidence="6">
    <location>
        <begin position="578"/>
        <end position="598"/>
    </location>
</feature>
<evidence type="ECO:0000313" key="9">
    <source>
        <dbReference type="EMBL" id="TPX45740.1"/>
    </source>
</evidence>
<evidence type="ECO:0000256" key="3">
    <source>
        <dbReference type="ARBA" id="ARBA00022989"/>
    </source>
</evidence>
<sequence length="946" mass="104374">MAILHQLKILVAILRGRKAQNLIKGVLAYLVGFIIVFSETTGTMLRPAVYGNLFLPLVALSPAISIGGFIDGAIQIICGVCIGAASWAFIASASGGSYFAYGLFSFGLLYAFSFARAMNPRLFGVTLIASLMTFQGVVYTFSTTGTFDANNQTQLLHVVAVFGIGSAISLVINIVVFPEFGEVALKELISAHLTTSASLVGLITKTYLLEGLPEGASRDANVSALRVTLNQIDQKISEADAEIFWSELNMKDYKTLQNHLRLITQHLASVNAALSSTIQSIRGNDTYRKYFAMPLTSSLHDISGGLQHVMEHSRECLMGFGHTNELQRRLSSKKGGLNSRPSVIDNEKVETLDRGYAKFEETQFQVMYELFEMSIEGLANGTNRSSWESLLEANFFLFGLQAIVEEVKALSTFIQKDRKKKLHFRIQHYLPTLPIHKSKATPSGGENEVLQKVQTDGSPNGLDQPNELWVTYRKPKPRPKKTFRRLIVDILRFIQSPASMYGLKGATAVLILEIVLFSQKSFFVTWSLSGAALTLLVAISPSLGQTYLSWLTNLAGTSVGALWAFISLTAWANGSENVYNPYGLAFFVVLLGLPFVYLSQNTMIGKPVSFLTLLSYSGSLTPSYLYRQMGPSGLPFDVPYVRFYKQLAATAMGVTFVLLFSVTIFPNLARRILRDKMAEIITVIDHFYVDLVSLTYLVLPRRVKTDDEAGLRVQVISSLTKAQLSLPAKFAALAQLQAFAKIEPRIEGRFQAEKYARIIACLQTIVDRLTTARTTVGNQSFTAMKSTTLEVSKARHDLQSTIRLLMHIYASSMVWKRPLPPHLPSAVKARLALFHAFIAAALSADKARSYAVRRSRDFLRLYSWALAMRVLAQEVDHLGDLLKDLFGTSDDHFDPITNERPQDQHGDAAQATQDTRPPSRSNDPSFLGADDIHLGCQSTAGGAVEP</sequence>
<dbReference type="PANTHER" id="PTHR47804:SF3">
    <property type="entry name" value="PROTEIN BRE4"/>
    <property type="match status" value="1"/>
</dbReference>
<feature type="transmembrane region" description="Helical" evidence="6">
    <location>
        <begin position="49"/>
        <end position="66"/>
    </location>
</feature>
<keyword evidence="10" id="KW-1185">Reference proteome</keyword>
<proteinExistence type="predicted"/>
<feature type="domain" description="DUF2421" evidence="7">
    <location>
        <begin position="666"/>
        <end position="878"/>
    </location>
</feature>
<name>A0A507D3D2_9FUNG</name>
<evidence type="ECO:0000256" key="1">
    <source>
        <dbReference type="ARBA" id="ARBA00004141"/>
    </source>
</evidence>
<evidence type="ECO:0000256" key="4">
    <source>
        <dbReference type="ARBA" id="ARBA00023136"/>
    </source>
</evidence>
<feature type="region of interest" description="Disordered" evidence="5">
    <location>
        <begin position="892"/>
        <end position="946"/>
    </location>
</feature>
<dbReference type="Proteomes" id="UP000317494">
    <property type="component" value="Unassembled WGS sequence"/>
</dbReference>
<dbReference type="AlphaFoldDB" id="A0A507D3D2"/>
<feature type="transmembrane region" description="Helical" evidence="6">
    <location>
        <begin position="550"/>
        <end position="572"/>
    </location>
</feature>
<feature type="transmembrane region" description="Helical" evidence="6">
    <location>
        <begin position="154"/>
        <end position="177"/>
    </location>
</feature>
<dbReference type="InterPro" id="IPR018820">
    <property type="entry name" value="BRE4-related_DUF2421"/>
</dbReference>
<reference evidence="10 11" key="1">
    <citation type="journal article" date="2019" name="Sci. Rep.">
        <title>Comparative genomics of chytrid fungi reveal insights into the obligate biotrophic and pathogenic lifestyle of Synchytrium endobioticum.</title>
        <authorList>
            <person name="van de Vossenberg B.T.L.H."/>
            <person name="Warris S."/>
            <person name="Nguyen H.D.T."/>
            <person name="van Gent-Pelzer M.P.E."/>
            <person name="Joly D.L."/>
            <person name="van de Geest H.C."/>
            <person name="Bonants P.J.M."/>
            <person name="Smith D.S."/>
            <person name="Levesque C.A."/>
            <person name="van der Lee T.A.J."/>
        </authorList>
    </citation>
    <scope>NUCLEOTIDE SEQUENCE [LARGE SCALE GENOMIC DNA]</scope>
    <source>
        <strain evidence="8 11">LEV6574</strain>
        <strain evidence="9 10">MB42</strain>
    </source>
</reference>
<evidence type="ECO:0000256" key="2">
    <source>
        <dbReference type="ARBA" id="ARBA00022692"/>
    </source>
</evidence>
<feature type="transmembrane region" description="Helical" evidence="6">
    <location>
        <begin position="610"/>
        <end position="627"/>
    </location>
</feature>
<organism evidence="9 10">
    <name type="scientific">Synchytrium endobioticum</name>
    <dbReference type="NCBI Taxonomy" id="286115"/>
    <lineage>
        <taxon>Eukaryota</taxon>
        <taxon>Fungi</taxon>
        <taxon>Fungi incertae sedis</taxon>
        <taxon>Chytridiomycota</taxon>
        <taxon>Chytridiomycota incertae sedis</taxon>
        <taxon>Chytridiomycetes</taxon>
        <taxon>Synchytriales</taxon>
        <taxon>Synchytriaceae</taxon>
        <taxon>Synchytrium</taxon>
    </lineage>
</organism>
<dbReference type="PRINTS" id="PR02047">
    <property type="entry name" value="BREFELDNASP4"/>
</dbReference>
<dbReference type="PANTHER" id="PTHR47804">
    <property type="entry name" value="60S RIBOSOMAL PROTEIN L19"/>
    <property type="match status" value="1"/>
</dbReference>
<keyword evidence="2 6" id="KW-0812">Transmembrane</keyword>
<evidence type="ECO:0000259" key="7">
    <source>
        <dbReference type="Pfam" id="PF10334"/>
    </source>
</evidence>
<dbReference type="EMBL" id="QEAN01000147">
    <property type="protein sequence ID" value="TPX45740.1"/>
    <property type="molecule type" value="Genomic_DNA"/>
</dbReference>
<keyword evidence="4 6" id="KW-0472">Membrane</keyword>
<feature type="transmembrane region" description="Helical" evidence="6">
    <location>
        <begin position="21"/>
        <end position="37"/>
    </location>
</feature>
<evidence type="ECO:0000256" key="5">
    <source>
        <dbReference type="SAM" id="MobiDB-lite"/>
    </source>
</evidence>
<dbReference type="GO" id="GO:0016020">
    <property type="term" value="C:membrane"/>
    <property type="evidence" value="ECO:0007669"/>
    <property type="project" value="UniProtKB-SubCell"/>
</dbReference>
<feature type="transmembrane region" description="Helical" evidence="6">
    <location>
        <begin position="122"/>
        <end position="142"/>
    </location>
</feature>
<dbReference type="InterPro" id="IPR023244">
    <property type="entry name" value="Brefeldin_A-sensitivity_4"/>
</dbReference>
<gene>
    <name evidence="8" type="ORF">SeLEV6574_g06930</name>
    <name evidence="9" type="ORF">SeMB42_g03893</name>
</gene>
<evidence type="ECO:0000313" key="8">
    <source>
        <dbReference type="EMBL" id="TPX39900.1"/>
    </source>
</evidence>
<dbReference type="EMBL" id="QEAM01000435">
    <property type="protein sequence ID" value="TPX39900.1"/>
    <property type="molecule type" value="Genomic_DNA"/>
</dbReference>
<protein>
    <recommendedName>
        <fullName evidence="7">DUF2421 domain-containing protein</fullName>
    </recommendedName>
</protein>
<keyword evidence="3 6" id="KW-1133">Transmembrane helix</keyword>
<dbReference type="Pfam" id="PF10334">
    <property type="entry name" value="BRE4"/>
    <property type="match status" value="1"/>
</dbReference>